<keyword evidence="6" id="KW-0238">DNA-binding</keyword>
<feature type="domain" description="Paired" evidence="10">
    <location>
        <begin position="1"/>
        <end position="139"/>
    </location>
</feature>
<dbReference type="GO" id="GO:0000978">
    <property type="term" value="F:RNA polymerase II cis-regulatory region sequence-specific DNA binding"/>
    <property type="evidence" value="ECO:0007669"/>
    <property type="project" value="TreeGrafter"/>
</dbReference>
<dbReference type="PROSITE" id="PS51057">
    <property type="entry name" value="PAIRED_2"/>
    <property type="match status" value="1"/>
</dbReference>
<evidence type="ECO:0000256" key="8">
    <source>
        <dbReference type="ARBA" id="ARBA00023242"/>
    </source>
</evidence>
<dbReference type="GO" id="GO:0005634">
    <property type="term" value="C:nucleus"/>
    <property type="evidence" value="ECO:0007669"/>
    <property type="project" value="UniProtKB-SubCell"/>
</dbReference>
<proteinExistence type="inferred from homology"/>
<comment type="subcellular location">
    <subcellularLocation>
        <location evidence="1">Nucleus</location>
    </subcellularLocation>
</comment>
<evidence type="ECO:0000256" key="4">
    <source>
        <dbReference type="ARBA" id="ARBA00022724"/>
    </source>
</evidence>
<dbReference type="InterPro" id="IPR001523">
    <property type="entry name" value="Paired_dom"/>
</dbReference>
<dbReference type="Gene3D" id="1.10.10.60">
    <property type="entry name" value="Homeodomain-like"/>
    <property type="match status" value="1"/>
</dbReference>
<dbReference type="Pfam" id="PF00292">
    <property type="entry name" value="PAX"/>
    <property type="match status" value="1"/>
</dbReference>
<accession>A0A914S7Z9</accession>
<reference evidence="12" key="1">
    <citation type="submission" date="2022-11" db="UniProtKB">
        <authorList>
            <consortium name="WormBaseParasite"/>
        </authorList>
    </citation>
    <scope>IDENTIFICATION</scope>
</reference>
<keyword evidence="3" id="KW-0217">Developmental protein</keyword>
<dbReference type="InterPro" id="IPR043565">
    <property type="entry name" value="PAX_fam"/>
</dbReference>
<dbReference type="InterPro" id="IPR009057">
    <property type="entry name" value="Homeodomain-like_sf"/>
</dbReference>
<dbReference type="PANTHER" id="PTHR45636:SF46">
    <property type="entry name" value="HOMEOBOX DOMAIN-CONTAINING PROTEIN"/>
    <property type="match status" value="1"/>
</dbReference>
<evidence type="ECO:0000256" key="5">
    <source>
        <dbReference type="ARBA" id="ARBA00023015"/>
    </source>
</evidence>
<feature type="region of interest" description="Disordered" evidence="9">
    <location>
        <begin position="307"/>
        <end position="349"/>
    </location>
</feature>
<evidence type="ECO:0000256" key="9">
    <source>
        <dbReference type="SAM" id="MobiDB-lite"/>
    </source>
</evidence>
<evidence type="ECO:0000256" key="6">
    <source>
        <dbReference type="ARBA" id="ARBA00023125"/>
    </source>
</evidence>
<protein>
    <submittedName>
        <fullName evidence="12">Paired domain-containing protein</fullName>
    </submittedName>
</protein>
<evidence type="ECO:0000256" key="7">
    <source>
        <dbReference type="ARBA" id="ARBA00023163"/>
    </source>
</evidence>
<dbReference type="SMART" id="SM00351">
    <property type="entry name" value="PAX"/>
    <property type="match status" value="1"/>
</dbReference>
<keyword evidence="7" id="KW-0804">Transcription</keyword>
<dbReference type="FunFam" id="1.10.10.10:FF:000003">
    <property type="entry name" value="Paired box protein Pax-6"/>
    <property type="match status" value="1"/>
</dbReference>
<dbReference type="WBParaSite" id="PEQ_0001032101-mRNA-1">
    <property type="protein sequence ID" value="PEQ_0001032101-mRNA-1"/>
    <property type="gene ID" value="PEQ_0001032101"/>
</dbReference>
<comment type="similarity">
    <text evidence="2">Belongs to the paired homeobox family.</text>
</comment>
<keyword evidence="5" id="KW-0805">Transcription regulation</keyword>
<feature type="region of interest" description="Disordered" evidence="9">
    <location>
        <begin position="65"/>
        <end position="85"/>
    </location>
</feature>
<evidence type="ECO:0000259" key="10">
    <source>
        <dbReference type="PROSITE" id="PS51057"/>
    </source>
</evidence>
<evidence type="ECO:0000313" key="11">
    <source>
        <dbReference type="Proteomes" id="UP000887564"/>
    </source>
</evidence>
<dbReference type="PANTHER" id="PTHR45636">
    <property type="entry name" value="PAIRED BOX PROTEIN PAX-6-RELATED-RELATED"/>
    <property type="match status" value="1"/>
</dbReference>
<dbReference type="Proteomes" id="UP000887564">
    <property type="component" value="Unplaced"/>
</dbReference>
<dbReference type="SUPFAM" id="SSF46689">
    <property type="entry name" value="Homeodomain-like"/>
    <property type="match status" value="1"/>
</dbReference>
<dbReference type="InterPro" id="IPR036388">
    <property type="entry name" value="WH-like_DNA-bd_sf"/>
</dbReference>
<keyword evidence="11" id="KW-1185">Reference proteome</keyword>
<dbReference type="CDD" id="cd00086">
    <property type="entry name" value="homeodomain"/>
    <property type="match status" value="1"/>
</dbReference>
<evidence type="ECO:0000313" key="12">
    <source>
        <dbReference type="WBParaSite" id="PEQ_0001032101-mRNA-1"/>
    </source>
</evidence>
<name>A0A914S7Z9_PAREQ</name>
<evidence type="ECO:0000256" key="1">
    <source>
        <dbReference type="ARBA" id="ARBA00004123"/>
    </source>
</evidence>
<keyword evidence="8" id="KW-0539">Nucleus</keyword>
<dbReference type="AlphaFoldDB" id="A0A914S7Z9"/>
<dbReference type="Gene3D" id="1.10.10.10">
    <property type="entry name" value="Winged helix-like DNA-binding domain superfamily/Winged helix DNA-binding domain"/>
    <property type="match status" value="1"/>
</dbReference>
<evidence type="ECO:0000256" key="3">
    <source>
        <dbReference type="ARBA" id="ARBA00022473"/>
    </source>
</evidence>
<evidence type="ECO:0000256" key="2">
    <source>
        <dbReference type="ARBA" id="ARBA00005733"/>
    </source>
</evidence>
<organism evidence="11 12">
    <name type="scientific">Parascaris equorum</name>
    <name type="common">Equine roundworm</name>
    <dbReference type="NCBI Taxonomy" id="6256"/>
    <lineage>
        <taxon>Eukaryota</taxon>
        <taxon>Metazoa</taxon>
        <taxon>Ecdysozoa</taxon>
        <taxon>Nematoda</taxon>
        <taxon>Chromadorea</taxon>
        <taxon>Rhabditida</taxon>
        <taxon>Spirurina</taxon>
        <taxon>Ascaridomorpha</taxon>
        <taxon>Ascaridoidea</taxon>
        <taxon>Ascarididae</taxon>
        <taxon>Parascaris</taxon>
    </lineage>
</organism>
<sequence length="349" mass="38620">MCALNVDPLLVDVVSKRLVAADYLSVQGQSCQVSFHNFDAQKPRIEHVRIVLAFTSLPRAASSHLGGESSGGGMNKSFAHTSTATKPKVATPQVVAKIEQYKRDNPTIFAWEIRERLINEAICEQPPSVSSINRILRTRAAERAAEELSLILSTQPHFAAAAAVRPLRYPYASSQSILPQPHHMLHSPFPILTSPWSGLLFDQNSILTTAQPSSLLGMTGNEAVNRAFAPANSSGDTSALLLLTAEDESTTSSSTSKRCSRSSFAPEYWKCLFSSMPFCSWYKQTLTLVSDLQVWFSNRRAKWRRAQQESTSATTEIVPGRKLDKRNLPVLEEDSSSPPRKNIPFRPYE</sequence>
<keyword evidence="4" id="KW-0563">Paired box</keyword>
<dbReference type="InterPro" id="IPR001356">
    <property type="entry name" value="HD"/>
</dbReference>
<dbReference type="GO" id="GO:0000981">
    <property type="term" value="F:DNA-binding transcription factor activity, RNA polymerase II-specific"/>
    <property type="evidence" value="ECO:0007669"/>
    <property type="project" value="TreeGrafter"/>
</dbReference>